<evidence type="ECO:0000256" key="1">
    <source>
        <dbReference type="SAM" id="MobiDB-lite"/>
    </source>
</evidence>
<dbReference type="OrthoDB" id="5577209at2759"/>
<evidence type="ECO:0000313" key="2">
    <source>
        <dbReference type="EMBL" id="KAG5457367.1"/>
    </source>
</evidence>
<sequence length="169" mass="18814">MEHLPHLVAVCLSNPEVFARSSAMRRSNEREQLRKKTGLSNEILEGWYIMFQRNPRKDHIIRKFTEAQAPQTQNTIPRIAYREDRGRSAEESSEASNEGSWPALGSAGAGRRGKQESGSGGRVIGADATRERAKKEKNKASRANHARKKQRDRKMNRGMGGGCPDGSAI</sequence>
<dbReference type="Proteomes" id="UP000673691">
    <property type="component" value="Unassembled WGS sequence"/>
</dbReference>
<proteinExistence type="predicted"/>
<evidence type="ECO:0000313" key="3">
    <source>
        <dbReference type="Proteomes" id="UP000673691"/>
    </source>
</evidence>
<dbReference type="AlphaFoldDB" id="A0A8H7ZQM8"/>
<protein>
    <submittedName>
        <fullName evidence="2">Uncharacterized protein</fullName>
    </submittedName>
</protein>
<organism evidence="2 3">
    <name type="scientific">Olpidium bornovanus</name>
    <dbReference type="NCBI Taxonomy" id="278681"/>
    <lineage>
        <taxon>Eukaryota</taxon>
        <taxon>Fungi</taxon>
        <taxon>Fungi incertae sedis</taxon>
        <taxon>Olpidiomycota</taxon>
        <taxon>Olpidiomycotina</taxon>
        <taxon>Olpidiomycetes</taxon>
        <taxon>Olpidiales</taxon>
        <taxon>Olpidiaceae</taxon>
        <taxon>Olpidium</taxon>
    </lineage>
</organism>
<comment type="caution">
    <text evidence="2">The sequence shown here is derived from an EMBL/GenBank/DDBJ whole genome shotgun (WGS) entry which is preliminary data.</text>
</comment>
<dbReference type="EMBL" id="JAEFCI010010199">
    <property type="protein sequence ID" value="KAG5457367.1"/>
    <property type="molecule type" value="Genomic_DNA"/>
</dbReference>
<accession>A0A8H7ZQM8</accession>
<feature type="region of interest" description="Disordered" evidence="1">
    <location>
        <begin position="65"/>
        <end position="169"/>
    </location>
</feature>
<feature type="compositionally biased region" description="Gly residues" evidence="1">
    <location>
        <begin position="158"/>
        <end position="169"/>
    </location>
</feature>
<name>A0A8H7ZQM8_9FUNG</name>
<feature type="compositionally biased region" description="Basic and acidic residues" evidence="1">
    <location>
        <begin position="80"/>
        <end position="90"/>
    </location>
</feature>
<reference evidence="2 3" key="1">
    <citation type="journal article" name="Sci. Rep.">
        <title>Genome-scale phylogenetic analyses confirm Olpidium as the closest living zoosporic fungus to the non-flagellated, terrestrial fungi.</title>
        <authorList>
            <person name="Chang Y."/>
            <person name="Rochon D."/>
            <person name="Sekimoto S."/>
            <person name="Wang Y."/>
            <person name="Chovatia M."/>
            <person name="Sandor L."/>
            <person name="Salamov A."/>
            <person name="Grigoriev I.V."/>
            <person name="Stajich J.E."/>
            <person name="Spatafora J.W."/>
        </authorList>
    </citation>
    <scope>NUCLEOTIDE SEQUENCE [LARGE SCALE GENOMIC DNA]</scope>
    <source>
        <strain evidence="2">S191</strain>
    </source>
</reference>
<keyword evidence="3" id="KW-1185">Reference proteome</keyword>
<gene>
    <name evidence="2" type="ORF">BJ554DRAFT_2641</name>
</gene>
<feature type="compositionally biased region" description="Basic residues" evidence="1">
    <location>
        <begin position="135"/>
        <end position="156"/>
    </location>
</feature>